<gene>
    <name evidence="4" type="ORF">CVV64_20615</name>
</gene>
<feature type="transmembrane region" description="Helical" evidence="2">
    <location>
        <begin position="133"/>
        <end position="153"/>
    </location>
</feature>
<keyword evidence="2" id="KW-0812">Transmembrane</keyword>
<evidence type="ECO:0000256" key="2">
    <source>
        <dbReference type="SAM" id="Phobius"/>
    </source>
</evidence>
<dbReference type="InterPro" id="IPR006860">
    <property type="entry name" value="FecR"/>
</dbReference>
<dbReference type="InterPro" id="IPR012373">
    <property type="entry name" value="Ferrdict_sens_TM"/>
</dbReference>
<sequence length="391" mass="42224">MKKEKGNTMECSRLARAINRFYEQNSLPGEERDIFDHLTRCQKCADLNRPTLDLLKALASISPPDAPASLTSEVMKVIKNRNRQHPLAGTLAGGPSNENSEKTGDDRLNASAAAKNPGAANNPVATRSIFKRIAIFLPAAAVVAALLALPFLGNRFSNPRSSTQIASHQEKSDSMDTSGLRVYSHSGDFALHDGKGWRSGMPGEVLADGIRIRVSRGSWLTLNLGTEATYLLGPETIVTILESGRTVNLEAGSVSESVEKGNGRFNVRTPLGTVTVVGTRFDVKVTRGGEAMVGVREGKVKVKDRMGRVRILEKNTAVKLGQQGAGEVQRGVSFLRPIQEVFVQGRFQGDSPDQVKASGNNDGLPDLPEARVPAILLEKDMKAPVTLRDMF</sequence>
<dbReference type="PANTHER" id="PTHR30273:SF2">
    <property type="entry name" value="PROTEIN FECR"/>
    <property type="match status" value="1"/>
</dbReference>
<dbReference type="PANTHER" id="PTHR30273">
    <property type="entry name" value="PERIPLASMIC SIGNAL SENSOR AND SIGMA FACTOR ACTIVATOR FECR-RELATED"/>
    <property type="match status" value="1"/>
</dbReference>
<comment type="caution">
    <text evidence="4">The sequence shown here is derived from an EMBL/GenBank/DDBJ whole genome shotgun (WGS) entry which is preliminary data.</text>
</comment>
<evidence type="ECO:0000259" key="3">
    <source>
        <dbReference type="Pfam" id="PF04773"/>
    </source>
</evidence>
<dbReference type="AlphaFoldDB" id="A0A2N1PI61"/>
<dbReference type="Gene3D" id="2.60.120.1440">
    <property type="match status" value="1"/>
</dbReference>
<organism evidence="4 5">
    <name type="scientific">Candidatus Wallbacteria bacterium HGW-Wallbacteria-1</name>
    <dbReference type="NCBI Taxonomy" id="2013854"/>
    <lineage>
        <taxon>Bacteria</taxon>
        <taxon>Candidatus Walliibacteriota</taxon>
    </lineage>
</organism>
<proteinExistence type="predicted"/>
<protein>
    <recommendedName>
        <fullName evidence="3">FecR protein domain-containing protein</fullName>
    </recommendedName>
</protein>
<dbReference type="GO" id="GO:0016989">
    <property type="term" value="F:sigma factor antagonist activity"/>
    <property type="evidence" value="ECO:0007669"/>
    <property type="project" value="TreeGrafter"/>
</dbReference>
<evidence type="ECO:0000256" key="1">
    <source>
        <dbReference type="SAM" id="MobiDB-lite"/>
    </source>
</evidence>
<feature type="domain" description="FecR protein" evidence="3">
    <location>
        <begin position="211"/>
        <end position="301"/>
    </location>
</feature>
<accession>A0A2N1PI61</accession>
<keyword evidence="2" id="KW-0472">Membrane</keyword>
<evidence type="ECO:0000313" key="4">
    <source>
        <dbReference type="EMBL" id="PKK88025.1"/>
    </source>
</evidence>
<name>A0A2N1PI61_9BACT</name>
<reference evidence="4 5" key="1">
    <citation type="journal article" date="2017" name="ISME J.">
        <title>Potential for microbial H2 and metal transformations associated with novel bacteria and archaea in deep terrestrial subsurface sediments.</title>
        <authorList>
            <person name="Hernsdorf A.W."/>
            <person name="Amano Y."/>
            <person name="Miyakawa K."/>
            <person name="Ise K."/>
            <person name="Suzuki Y."/>
            <person name="Anantharaman K."/>
            <person name="Probst A."/>
            <person name="Burstein D."/>
            <person name="Thomas B.C."/>
            <person name="Banfield J.F."/>
        </authorList>
    </citation>
    <scope>NUCLEOTIDE SEQUENCE [LARGE SCALE GENOMIC DNA]</scope>
    <source>
        <strain evidence="4">HGW-Wallbacteria-1</strain>
    </source>
</reference>
<dbReference type="Proteomes" id="UP000233256">
    <property type="component" value="Unassembled WGS sequence"/>
</dbReference>
<keyword evidence="2" id="KW-1133">Transmembrane helix</keyword>
<dbReference type="EMBL" id="PGXC01000074">
    <property type="protein sequence ID" value="PKK88025.1"/>
    <property type="molecule type" value="Genomic_DNA"/>
</dbReference>
<feature type="region of interest" description="Disordered" evidence="1">
    <location>
        <begin position="85"/>
        <end position="105"/>
    </location>
</feature>
<dbReference type="Pfam" id="PF04773">
    <property type="entry name" value="FecR"/>
    <property type="match status" value="1"/>
</dbReference>
<evidence type="ECO:0000313" key="5">
    <source>
        <dbReference type="Proteomes" id="UP000233256"/>
    </source>
</evidence>